<proteinExistence type="predicted"/>
<accession>A0A3B0VDA8</accession>
<evidence type="ECO:0000313" key="6">
    <source>
        <dbReference type="EMBL" id="VAW34809.1"/>
    </source>
</evidence>
<dbReference type="GO" id="GO:0000976">
    <property type="term" value="F:transcription cis-regulatory region binding"/>
    <property type="evidence" value="ECO:0007669"/>
    <property type="project" value="TreeGrafter"/>
</dbReference>
<keyword evidence="4" id="KW-0804">Transcription</keyword>
<dbReference type="AlphaFoldDB" id="A0A3B0VDA8"/>
<evidence type="ECO:0000259" key="5">
    <source>
        <dbReference type="PROSITE" id="PS50977"/>
    </source>
</evidence>
<dbReference type="InterPro" id="IPR009057">
    <property type="entry name" value="Homeodomain-like_sf"/>
</dbReference>
<keyword evidence="1" id="KW-0678">Repressor</keyword>
<sequence length="205" mass="22562">MGYFRDKLTTRQVEILTSALEIVARKGSRALTMKRVAGAVGVTEAAIYRHFENKRHLLLALYGYVKELLLAELSPVLAEDLPAPEKLALFVATMLDYLAKHRGVNLILLAETIYHQDEELRRAMLGIFSGFRELARTLVMAGVASGHFGSGIDADGFVTCLMGMMQGVLIKNMLEKGTAGEFDLESAKKAIPDCLLRGLLPRPRA</sequence>
<dbReference type="InterPro" id="IPR023772">
    <property type="entry name" value="DNA-bd_HTH_TetR-type_CS"/>
</dbReference>
<dbReference type="Gene3D" id="1.10.357.10">
    <property type="entry name" value="Tetracycline Repressor, domain 2"/>
    <property type="match status" value="1"/>
</dbReference>
<protein>
    <recommendedName>
        <fullName evidence="5">HTH tetR-type domain-containing protein</fullName>
    </recommendedName>
</protein>
<dbReference type="InterPro" id="IPR050109">
    <property type="entry name" value="HTH-type_TetR-like_transc_reg"/>
</dbReference>
<dbReference type="InterPro" id="IPR041490">
    <property type="entry name" value="KstR2_TetR_C"/>
</dbReference>
<gene>
    <name evidence="6" type="ORF">MNBD_DELTA03-1311</name>
</gene>
<dbReference type="PRINTS" id="PR00455">
    <property type="entry name" value="HTHTETR"/>
</dbReference>
<name>A0A3B0VDA8_9ZZZZ</name>
<dbReference type="PROSITE" id="PS01081">
    <property type="entry name" value="HTH_TETR_1"/>
    <property type="match status" value="1"/>
</dbReference>
<dbReference type="GO" id="GO:0003700">
    <property type="term" value="F:DNA-binding transcription factor activity"/>
    <property type="evidence" value="ECO:0007669"/>
    <property type="project" value="TreeGrafter"/>
</dbReference>
<dbReference type="InterPro" id="IPR001647">
    <property type="entry name" value="HTH_TetR"/>
</dbReference>
<evidence type="ECO:0000256" key="2">
    <source>
        <dbReference type="ARBA" id="ARBA00023015"/>
    </source>
</evidence>
<dbReference type="SUPFAM" id="SSF46689">
    <property type="entry name" value="Homeodomain-like"/>
    <property type="match status" value="1"/>
</dbReference>
<dbReference type="EMBL" id="UOEX01000103">
    <property type="protein sequence ID" value="VAW34809.1"/>
    <property type="molecule type" value="Genomic_DNA"/>
</dbReference>
<dbReference type="Gene3D" id="1.10.10.60">
    <property type="entry name" value="Homeodomain-like"/>
    <property type="match status" value="1"/>
</dbReference>
<dbReference type="Pfam" id="PF17932">
    <property type="entry name" value="TetR_C_24"/>
    <property type="match status" value="1"/>
</dbReference>
<reference evidence="6" key="1">
    <citation type="submission" date="2018-06" db="EMBL/GenBank/DDBJ databases">
        <authorList>
            <person name="Zhirakovskaya E."/>
        </authorList>
    </citation>
    <scope>NUCLEOTIDE SEQUENCE</scope>
</reference>
<feature type="domain" description="HTH tetR-type" evidence="5">
    <location>
        <begin position="9"/>
        <end position="69"/>
    </location>
</feature>
<keyword evidence="2" id="KW-0805">Transcription regulation</keyword>
<evidence type="ECO:0000256" key="3">
    <source>
        <dbReference type="ARBA" id="ARBA00023125"/>
    </source>
</evidence>
<evidence type="ECO:0000256" key="4">
    <source>
        <dbReference type="ARBA" id="ARBA00023163"/>
    </source>
</evidence>
<organism evidence="6">
    <name type="scientific">hydrothermal vent metagenome</name>
    <dbReference type="NCBI Taxonomy" id="652676"/>
    <lineage>
        <taxon>unclassified sequences</taxon>
        <taxon>metagenomes</taxon>
        <taxon>ecological metagenomes</taxon>
    </lineage>
</organism>
<dbReference type="PROSITE" id="PS50977">
    <property type="entry name" value="HTH_TETR_2"/>
    <property type="match status" value="1"/>
</dbReference>
<dbReference type="PANTHER" id="PTHR30055">
    <property type="entry name" value="HTH-TYPE TRANSCRIPTIONAL REGULATOR RUTR"/>
    <property type="match status" value="1"/>
</dbReference>
<dbReference type="PANTHER" id="PTHR30055:SF175">
    <property type="entry name" value="HTH-TYPE TRANSCRIPTIONAL REPRESSOR KSTR2"/>
    <property type="match status" value="1"/>
</dbReference>
<dbReference type="SUPFAM" id="SSF48498">
    <property type="entry name" value="Tetracyclin repressor-like, C-terminal domain"/>
    <property type="match status" value="1"/>
</dbReference>
<dbReference type="Pfam" id="PF00440">
    <property type="entry name" value="TetR_N"/>
    <property type="match status" value="1"/>
</dbReference>
<dbReference type="InterPro" id="IPR036271">
    <property type="entry name" value="Tet_transcr_reg_TetR-rel_C_sf"/>
</dbReference>
<evidence type="ECO:0000256" key="1">
    <source>
        <dbReference type="ARBA" id="ARBA00022491"/>
    </source>
</evidence>
<keyword evidence="3" id="KW-0238">DNA-binding</keyword>